<evidence type="ECO:0000256" key="1">
    <source>
        <dbReference type="SAM" id="MobiDB-lite"/>
    </source>
</evidence>
<feature type="region of interest" description="Disordered" evidence="1">
    <location>
        <begin position="104"/>
        <end position="127"/>
    </location>
</feature>
<reference evidence="3 4" key="1">
    <citation type="submission" date="2016-03" db="EMBL/GenBank/DDBJ databases">
        <title>Comparative genomics of the ectomycorrhizal sister species Rhizopogon vinicolor and Rhizopogon vesiculosus (Basidiomycota: Boletales) reveals a divergence of the mating type B locus.</title>
        <authorList>
            <person name="Mujic A.B."/>
            <person name="Kuo A."/>
            <person name="Tritt A."/>
            <person name="Lipzen A."/>
            <person name="Chen C."/>
            <person name="Johnson J."/>
            <person name="Sharma A."/>
            <person name="Barry K."/>
            <person name="Grigoriev I.V."/>
            <person name="Spatafora J.W."/>
        </authorList>
    </citation>
    <scope>NUCLEOTIDE SEQUENCE [LARGE SCALE GENOMIC DNA]</scope>
    <source>
        <strain evidence="3 4">AM-OR11-056</strain>
    </source>
</reference>
<evidence type="ECO:0000313" key="3">
    <source>
        <dbReference type="EMBL" id="OJA09039.1"/>
    </source>
</evidence>
<organism evidence="3 4">
    <name type="scientific">Rhizopogon vesiculosus</name>
    <dbReference type="NCBI Taxonomy" id="180088"/>
    <lineage>
        <taxon>Eukaryota</taxon>
        <taxon>Fungi</taxon>
        <taxon>Dikarya</taxon>
        <taxon>Basidiomycota</taxon>
        <taxon>Agaricomycotina</taxon>
        <taxon>Agaricomycetes</taxon>
        <taxon>Agaricomycetidae</taxon>
        <taxon>Boletales</taxon>
        <taxon>Suillineae</taxon>
        <taxon>Rhizopogonaceae</taxon>
        <taxon>Rhizopogon</taxon>
    </lineage>
</organism>
<evidence type="ECO:0000313" key="4">
    <source>
        <dbReference type="Proteomes" id="UP000183567"/>
    </source>
</evidence>
<gene>
    <name evidence="3" type="ORF">AZE42_09926</name>
</gene>
<evidence type="ECO:0000256" key="2">
    <source>
        <dbReference type="SAM" id="Phobius"/>
    </source>
</evidence>
<keyword evidence="4" id="KW-1185">Reference proteome</keyword>
<dbReference type="AlphaFoldDB" id="A0A1J8PKF4"/>
<dbReference type="EMBL" id="LVVM01006040">
    <property type="protein sequence ID" value="OJA09039.1"/>
    <property type="molecule type" value="Genomic_DNA"/>
</dbReference>
<keyword evidence="2" id="KW-1133">Transmembrane helix</keyword>
<feature type="transmembrane region" description="Helical" evidence="2">
    <location>
        <begin position="255"/>
        <end position="277"/>
    </location>
</feature>
<proteinExistence type="predicted"/>
<comment type="caution">
    <text evidence="3">The sequence shown here is derived from an EMBL/GenBank/DDBJ whole genome shotgun (WGS) entry which is preliminary data.</text>
</comment>
<sequence>MVIVATLSFDNVMWTESYCDSTIKDKCTELRFVLRFLNFSVFTSSSSSSSFGRTRAVPSLIIIMTATNASNPAFAHPHFRTRRPLRERCSIRLTVQTSLKQSSRRPVARRTNVSQVTQPRTHPERTNFIHNDTPFDYLSHHYHLQELLQGLYVAFADADQVDRLCLEAGVPFSHVLRIEPVEDAATLGSRNEETMNGVCRAQKLTLKCPRQGRSNGCTTLSASQLLAGRDYLSLIMPYMSDSVPKTLAPSFNVKLLIVAPAGCAVDVISVVICYLAFSSGHHAETVMEYIEEEEYDEVWKRGFSREGLDFVDRIARIL</sequence>
<dbReference type="OrthoDB" id="2913041at2759"/>
<keyword evidence="2" id="KW-0472">Membrane</keyword>
<protein>
    <submittedName>
        <fullName evidence="3">Uncharacterized protein</fullName>
    </submittedName>
</protein>
<dbReference type="Proteomes" id="UP000183567">
    <property type="component" value="Unassembled WGS sequence"/>
</dbReference>
<feature type="compositionally biased region" description="Polar residues" evidence="1">
    <location>
        <begin position="111"/>
        <end position="120"/>
    </location>
</feature>
<accession>A0A1J8PKF4</accession>
<keyword evidence="2" id="KW-0812">Transmembrane</keyword>
<name>A0A1J8PKF4_9AGAM</name>